<keyword evidence="4 12" id="KW-0812">Transmembrane</keyword>
<reference evidence="13 14" key="1">
    <citation type="submission" date="2018-07" db="EMBL/GenBank/DDBJ databases">
        <title>The complete nuclear genome of the prasinophyte Chloropicon primus (CCMP1205).</title>
        <authorList>
            <person name="Pombert J.-F."/>
            <person name="Otis C."/>
            <person name="Turmel M."/>
            <person name="Lemieux C."/>
        </authorList>
    </citation>
    <scope>NUCLEOTIDE SEQUENCE [LARGE SCALE GENOMIC DNA]</scope>
    <source>
        <strain evidence="13 14">CCMP1205</strain>
    </source>
</reference>
<evidence type="ECO:0000256" key="5">
    <source>
        <dbReference type="ARBA" id="ARBA00022787"/>
    </source>
</evidence>
<dbReference type="STRING" id="1764295.A0A5B8MRE5"/>
<dbReference type="InterPro" id="IPR005683">
    <property type="entry name" value="Tom22"/>
</dbReference>
<evidence type="ECO:0008006" key="15">
    <source>
        <dbReference type="Google" id="ProtNLM"/>
    </source>
</evidence>
<accession>A0A5B8MRE5</accession>
<sequence length="79" mass="8494">MTEIVSAGGNASTSKGSAKRRLLKTAKKLFASTGKAAWIMSTTFLVLVVPLIIETDREQQLVELEQQQMGVLTATKPSS</sequence>
<dbReference type="PANTHER" id="PTHR46867">
    <property type="entry name" value="MITOCHONDRIAL IMPORT RECEPTOR SUBUNIT TOM9-2"/>
    <property type="match status" value="1"/>
</dbReference>
<gene>
    <name evidence="13" type="ORF">A3770_09p54790</name>
</gene>
<keyword evidence="14" id="KW-1185">Reference proteome</keyword>
<evidence type="ECO:0000256" key="8">
    <source>
        <dbReference type="ARBA" id="ARBA00023010"/>
    </source>
</evidence>
<keyword evidence="8" id="KW-0811">Translocation</keyword>
<evidence type="ECO:0000256" key="2">
    <source>
        <dbReference type="ARBA" id="ARBA00009874"/>
    </source>
</evidence>
<evidence type="ECO:0000256" key="4">
    <source>
        <dbReference type="ARBA" id="ARBA00022692"/>
    </source>
</evidence>
<evidence type="ECO:0000313" key="14">
    <source>
        <dbReference type="Proteomes" id="UP000316726"/>
    </source>
</evidence>
<dbReference type="AlphaFoldDB" id="A0A5B8MRE5"/>
<proteinExistence type="inferred from homology"/>
<evidence type="ECO:0000256" key="11">
    <source>
        <dbReference type="ARBA" id="ARBA00023170"/>
    </source>
</evidence>
<keyword evidence="3" id="KW-0813">Transport</keyword>
<evidence type="ECO:0000256" key="7">
    <source>
        <dbReference type="ARBA" id="ARBA00022989"/>
    </source>
</evidence>
<evidence type="ECO:0000256" key="9">
    <source>
        <dbReference type="ARBA" id="ARBA00023128"/>
    </source>
</evidence>
<dbReference type="CDD" id="cd22884">
    <property type="entry name" value="TOM22"/>
    <property type="match status" value="1"/>
</dbReference>
<evidence type="ECO:0000256" key="1">
    <source>
        <dbReference type="ARBA" id="ARBA00004572"/>
    </source>
</evidence>
<dbReference type="PANTHER" id="PTHR46867:SF4">
    <property type="entry name" value="MITOCHONDRIAL IMPORT RECEPTOR SUBUNIT TOM9-2"/>
    <property type="match status" value="1"/>
</dbReference>
<evidence type="ECO:0000256" key="6">
    <source>
        <dbReference type="ARBA" id="ARBA00022927"/>
    </source>
</evidence>
<keyword evidence="11" id="KW-0675">Receptor</keyword>
<feature type="transmembrane region" description="Helical" evidence="12">
    <location>
        <begin position="29"/>
        <end position="53"/>
    </location>
</feature>
<keyword evidence="5" id="KW-1000">Mitochondrion outer membrane</keyword>
<dbReference type="GO" id="GO:0005741">
    <property type="term" value="C:mitochondrial outer membrane"/>
    <property type="evidence" value="ECO:0007669"/>
    <property type="project" value="UniProtKB-SubCell"/>
</dbReference>
<dbReference type="EMBL" id="CP031042">
    <property type="protein sequence ID" value="QDZ22961.1"/>
    <property type="molecule type" value="Genomic_DNA"/>
</dbReference>
<name>A0A5B8MRE5_9CHLO</name>
<comment type="subcellular location">
    <subcellularLocation>
        <location evidence="1">Mitochondrion outer membrane</location>
        <topology evidence="1">Single-pass membrane protein</topology>
    </subcellularLocation>
</comment>
<evidence type="ECO:0000313" key="13">
    <source>
        <dbReference type="EMBL" id="QDZ22961.1"/>
    </source>
</evidence>
<keyword evidence="6" id="KW-0653">Protein transport</keyword>
<dbReference type="InterPro" id="IPR017411">
    <property type="entry name" value="Tom22_pln"/>
</dbReference>
<evidence type="ECO:0000256" key="3">
    <source>
        <dbReference type="ARBA" id="ARBA00022448"/>
    </source>
</evidence>
<protein>
    <recommendedName>
        <fullName evidence="15">Mitochondrial import receptor subunit TOM22</fullName>
    </recommendedName>
</protein>
<dbReference type="GO" id="GO:0006886">
    <property type="term" value="P:intracellular protein transport"/>
    <property type="evidence" value="ECO:0007669"/>
    <property type="project" value="InterPro"/>
</dbReference>
<keyword evidence="7 12" id="KW-1133">Transmembrane helix</keyword>
<keyword evidence="9" id="KW-0496">Mitochondrion</keyword>
<dbReference type="Proteomes" id="UP000316726">
    <property type="component" value="Chromosome 9"/>
</dbReference>
<comment type="similarity">
    <text evidence="2">Belongs to the Tom22 family.</text>
</comment>
<evidence type="ECO:0000256" key="10">
    <source>
        <dbReference type="ARBA" id="ARBA00023136"/>
    </source>
</evidence>
<organism evidence="13 14">
    <name type="scientific">Chloropicon primus</name>
    <dbReference type="NCBI Taxonomy" id="1764295"/>
    <lineage>
        <taxon>Eukaryota</taxon>
        <taxon>Viridiplantae</taxon>
        <taxon>Chlorophyta</taxon>
        <taxon>Chloropicophyceae</taxon>
        <taxon>Chloropicales</taxon>
        <taxon>Chloropicaceae</taxon>
        <taxon>Chloropicon</taxon>
    </lineage>
</organism>
<dbReference type="Pfam" id="PF04281">
    <property type="entry name" value="Tom22"/>
    <property type="match status" value="1"/>
</dbReference>
<keyword evidence="10 12" id="KW-0472">Membrane</keyword>
<evidence type="ECO:0000256" key="12">
    <source>
        <dbReference type="SAM" id="Phobius"/>
    </source>
</evidence>